<dbReference type="GO" id="GO:1990904">
    <property type="term" value="C:ribonucleoprotein complex"/>
    <property type="evidence" value="ECO:0007669"/>
    <property type="project" value="UniProtKB-KW"/>
</dbReference>
<reference evidence="8 9" key="1">
    <citation type="journal article" date="2015" name="Nature">
        <title>rRNA introns, odd ribosomes, and small enigmatic genomes across a large radiation of phyla.</title>
        <authorList>
            <person name="Brown C.T."/>
            <person name="Hug L.A."/>
            <person name="Thomas B.C."/>
            <person name="Sharon I."/>
            <person name="Castelle C.J."/>
            <person name="Singh A."/>
            <person name="Wilkins M.J."/>
            <person name="Williams K.H."/>
            <person name="Banfield J.F."/>
        </authorList>
    </citation>
    <scope>NUCLEOTIDE SEQUENCE [LARGE SCALE GENOMIC DNA]</scope>
</reference>
<sequence>MEQIIIRGKKLQMSQLFMDNGDIIPVTVISSDDSLTPELTNKSILITGTSKGKGFAGVMKKWHFAGVGEATRGQSTKGRTAGSIGSQTPGRVFKGKKMAGRMGNKQVTVKGSKIIGIDTEKKEILVSGPVPGSRNSEVTLKVMV</sequence>
<accession>A0A0G0X5Z6</accession>
<evidence type="ECO:0000256" key="2">
    <source>
        <dbReference type="ARBA" id="ARBA00022730"/>
    </source>
</evidence>
<dbReference type="Gene3D" id="2.40.30.10">
    <property type="entry name" value="Translation factors"/>
    <property type="match status" value="1"/>
</dbReference>
<keyword evidence="4 8" id="KW-0689">Ribosomal protein</keyword>
<dbReference type="SUPFAM" id="SSF50447">
    <property type="entry name" value="Translation proteins"/>
    <property type="match status" value="1"/>
</dbReference>
<dbReference type="GO" id="GO:0006412">
    <property type="term" value="P:translation"/>
    <property type="evidence" value="ECO:0007669"/>
    <property type="project" value="InterPro"/>
</dbReference>
<dbReference type="GO" id="GO:0019843">
    <property type="term" value="F:rRNA binding"/>
    <property type="evidence" value="ECO:0007669"/>
    <property type="project" value="UniProtKB-KW"/>
</dbReference>
<comment type="caution">
    <text evidence="8">The sequence shown here is derived from an EMBL/GenBank/DDBJ whole genome shotgun (WGS) entry which is preliminary data.</text>
</comment>
<dbReference type="PANTHER" id="PTHR11229">
    <property type="entry name" value="50S RIBOSOMAL PROTEIN L3"/>
    <property type="match status" value="1"/>
</dbReference>
<dbReference type="EMBL" id="LCBX01000028">
    <property type="protein sequence ID" value="KKS20479.1"/>
    <property type="molecule type" value="Genomic_DNA"/>
</dbReference>
<dbReference type="GO" id="GO:0005840">
    <property type="term" value="C:ribosome"/>
    <property type="evidence" value="ECO:0007669"/>
    <property type="project" value="UniProtKB-KW"/>
</dbReference>
<dbReference type="InterPro" id="IPR009000">
    <property type="entry name" value="Transl_B-barrel_sf"/>
</dbReference>
<evidence type="ECO:0000313" key="8">
    <source>
        <dbReference type="EMBL" id="KKS20479.1"/>
    </source>
</evidence>
<dbReference type="PATRIC" id="fig|1619119.3.peg.628"/>
<dbReference type="FunFam" id="2.40.30.10:FF:000004">
    <property type="entry name" value="50S ribosomal protein L3"/>
    <property type="match status" value="1"/>
</dbReference>
<evidence type="ECO:0000256" key="5">
    <source>
        <dbReference type="ARBA" id="ARBA00023274"/>
    </source>
</evidence>
<name>A0A0G0X5Z6_UNCKA</name>
<keyword evidence="2" id="KW-0699">rRNA-binding</keyword>
<evidence type="ECO:0000256" key="7">
    <source>
        <dbReference type="ARBA" id="ARBA00035457"/>
    </source>
</evidence>
<proteinExistence type="inferred from homology"/>
<evidence type="ECO:0000313" key="9">
    <source>
        <dbReference type="Proteomes" id="UP000034507"/>
    </source>
</evidence>
<dbReference type="Pfam" id="PF00297">
    <property type="entry name" value="Ribosomal_L3"/>
    <property type="match status" value="1"/>
</dbReference>
<organism evidence="8 9">
    <name type="scientific">candidate division WWE3 bacterium GW2011_GWC1_41_7</name>
    <dbReference type="NCBI Taxonomy" id="1619119"/>
    <lineage>
        <taxon>Bacteria</taxon>
        <taxon>Katanobacteria</taxon>
    </lineage>
</organism>
<keyword evidence="5" id="KW-0687">Ribonucleoprotein</keyword>
<gene>
    <name evidence="8" type="primary">rplC</name>
    <name evidence="8" type="ORF">UU77_C0028G0013</name>
</gene>
<dbReference type="InterPro" id="IPR000597">
    <property type="entry name" value="Ribosomal_uL3"/>
</dbReference>
<dbReference type="InterPro" id="IPR019927">
    <property type="entry name" value="Ribosomal_uL3_bac/org-type"/>
</dbReference>
<evidence type="ECO:0000256" key="3">
    <source>
        <dbReference type="ARBA" id="ARBA00022884"/>
    </source>
</evidence>
<dbReference type="GO" id="GO:0003735">
    <property type="term" value="F:structural constituent of ribosome"/>
    <property type="evidence" value="ECO:0007669"/>
    <property type="project" value="InterPro"/>
</dbReference>
<evidence type="ECO:0000256" key="6">
    <source>
        <dbReference type="ARBA" id="ARBA00035243"/>
    </source>
</evidence>
<evidence type="ECO:0000256" key="1">
    <source>
        <dbReference type="ARBA" id="ARBA00006540"/>
    </source>
</evidence>
<protein>
    <recommendedName>
        <fullName evidence="6">Large ribosomal subunit protein uL3</fullName>
    </recommendedName>
    <alternativeName>
        <fullName evidence="7">50S ribosomal protein L3</fullName>
    </alternativeName>
</protein>
<keyword evidence="3" id="KW-0694">RNA-binding</keyword>
<comment type="similarity">
    <text evidence="1">Belongs to the universal ribosomal protein uL3 family.</text>
</comment>
<dbReference type="PANTHER" id="PTHR11229:SF16">
    <property type="entry name" value="LARGE RIBOSOMAL SUBUNIT PROTEIN UL3C"/>
    <property type="match status" value="1"/>
</dbReference>
<evidence type="ECO:0000256" key="4">
    <source>
        <dbReference type="ARBA" id="ARBA00022980"/>
    </source>
</evidence>
<dbReference type="Proteomes" id="UP000034507">
    <property type="component" value="Unassembled WGS sequence"/>
</dbReference>
<dbReference type="AlphaFoldDB" id="A0A0G0X5Z6"/>